<keyword evidence="2" id="KW-1185">Reference proteome</keyword>
<dbReference type="Proteomes" id="UP001195483">
    <property type="component" value="Unassembled WGS sequence"/>
</dbReference>
<organism evidence="1 2">
    <name type="scientific">Potamilus streckersoni</name>
    <dbReference type="NCBI Taxonomy" id="2493646"/>
    <lineage>
        <taxon>Eukaryota</taxon>
        <taxon>Metazoa</taxon>
        <taxon>Spiralia</taxon>
        <taxon>Lophotrochozoa</taxon>
        <taxon>Mollusca</taxon>
        <taxon>Bivalvia</taxon>
        <taxon>Autobranchia</taxon>
        <taxon>Heteroconchia</taxon>
        <taxon>Palaeoheterodonta</taxon>
        <taxon>Unionida</taxon>
        <taxon>Unionoidea</taxon>
        <taxon>Unionidae</taxon>
        <taxon>Ambleminae</taxon>
        <taxon>Lampsilini</taxon>
        <taxon>Potamilus</taxon>
    </lineage>
</organism>
<name>A0AAE0S4S1_9BIVA</name>
<reference evidence="1" key="2">
    <citation type="journal article" date="2021" name="Genome Biol. Evol.">
        <title>Developing a high-quality reference genome for a parasitic bivalve with doubly uniparental inheritance (Bivalvia: Unionida).</title>
        <authorList>
            <person name="Smith C.H."/>
        </authorList>
    </citation>
    <scope>NUCLEOTIDE SEQUENCE</scope>
    <source>
        <strain evidence="1">CHS0354</strain>
        <tissue evidence="1">Mantle</tissue>
    </source>
</reference>
<dbReference type="EMBL" id="JAEAOA010002332">
    <property type="protein sequence ID" value="KAK3585311.1"/>
    <property type="molecule type" value="Genomic_DNA"/>
</dbReference>
<dbReference type="AlphaFoldDB" id="A0AAE0S4S1"/>
<accession>A0AAE0S4S1</accession>
<comment type="caution">
    <text evidence="1">The sequence shown here is derived from an EMBL/GenBank/DDBJ whole genome shotgun (WGS) entry which is preliminary data.</text>
</comment>
<proteinExistence type="predicted"/>
<protein>
    <submittedName>
        <fullName evidence="1">Uncharacterized protein</fullName>
    </submittedName>
</protein>
<evidence type="ECO:0000313" key="1">
    <source>
        <dbReference type="EMBL" id="KAK3585311.1"/>
    </source>
</evidence>
<feature type="non-terminal residue" evidence="1">
    <location>
        <position position="1"/>
    </location>
</feature>
<reference evidence="1" key="1">
    <citation type="journal article" date="2021" name="Genome Biol. Evol.">
        <title>A High-Quality Reference Genome for a Parasitic Bivalve with Doubly Uniparental Inheritance (Bivalvia: Unionida).</title>
        <authorList>
            <person name="Smith C.H."/>
        </authorList>
    </citation>
    <scope>NUCLEOTIDE SEQUENCE</scope>
    <source>
        <strain evidence="1">CHS0354</strain>
    </source>
</reference>
<evidence type="ECO:0000313" key="2">
    <source>
        <dbReference type="Proteomes" id="UP001195483"/>
    </source>
</evidence>
<gene>
    <name evidence="1" type="ORF">CHS0354_040259</name>
</gene>
<sequence>NEIDMRLTHRSRMYPHVTANYNGSQNPLQMLLESAQRLKTAYFMTTQTFLTGILSNVSINGSTGQPFPGESREGLHLRRHPMSIKSTRKDLGSVYFMND</sequence>
<reference evidence="1" key="3">
    <citation type="submission" date="2023-05" db="EMBL/GenBank/DDBJ databases">
        <authorList>
            <person name="Smith C.H."/>
        </authorList>
    </citation>
    <scope>NUCLEOTIDE SEQUENCE</scope>
    <source>
        <strain evidence="1">CHS0354</strain>
        <tissue evidence="1">Mantle</tissue>
    </source>
</reference>